<name>A0ABR3FS60_9AGAR</name>
<dbReference type="Proteomes" id="UP001465976">
    <property type="component" value="Unassembled WGS sequence"/>
</dbReference>
<protein>
    <submittedName>
        <fullName evidence="2">Uncharacterized protein</fullName>
    </submittedName>
</protein>
<feature type="region of interest" description="Disordered" evidence="1">
    <location>
        <begin position="190"/>
        <end position="242"/>
    </location>
</feature>
<feature type="compositionally biased region" description="Low complexity" evidence="1">
    <location>
        <begin position="388"/>
        <end position="426"/>
    </location>
</feature>
<feature type="compositionally biased region" description="Polar residues" evidence="1">
    <location>
        <begin position="192"/>
        <end position="203"/>
    </location>
</feature>
<gene>
    <name evidence="2" type="ORF">V5O48_003680</name>
</gene>
<feature type="region of interest" description="Disordered" evidence="1">
    <location>
        <begin position="382"/>
        <end position="461"/>
    </location>
</feature>
<sequence>MDAFHFLPDSVPTLLFDNRRRSGGLYPHMIDVLSNMGKAALCNANFNVDFFRRTRVDNWSSNYGYQTSGNAEFTCNVFGEIVGEQYGTLLGPAGNHYPGRADEELRTVTDSTHVKPVIVLGKPSLCDEVLDDYFHDQIVVFNHIREADRSQEDQDGEEFEIREIIRPVDGAEQPTLIALHGQNLYTVERDSLSTTSTKPVSRTMTKRRSNGVPVQQTPLPVPVDSATSSNNDVRTGRPLEEDELPGSEIIRVGAKYSPWVLPGYGGPRFQQRIAQVIQPEWRDGRGQLIPPWKNYDLLRPGTVIMATVSINVFVMSSTAKGRPRRKTYQAAIKSLRVLGRSDIPVEKPTAILSAGAVVNQQPQEDPASLALRSLIFPDAVQEDEEAEGSSTASSGRGTGSQSSAGEVVDRANNSAASPSNQVSSSSRDGQEDQTMGEFLEDTEAQFMANTRDRKGKRVKRN</sequence>
<evidence type="ECO:0000313" key="3">
    <source>
        <dbReference type="Proteomes" id="UP001465976"/>
    </source>
</evidence>
<reference evidence="2 3" key="1">
    <citation type="submission" date="2024-02" db="EMBL/GenBank/DDBJ databases">
        <title>A draft genome for the cacao thread blight pathogen Marasmius crinis-equi.</title>
        <authorList>
            <person name="Cohen S.P."/>
            <person name="Baruah I.K."/>
            <person name="Amoako-Attah I."/>
            <person name="Bukari Y."/>
            <person name="Meinhardt L.W."/>
            <person name="Bailey B.A."/>
        </authorList>
    </citation>
    <scope>NUCLEOTIDE SEQUENCE [LARGE SCALE GENOMIC DNA]</scope>
    <source>
        <strain evidence="2 3">GH-76</strain>
    </source>
</reference>
<dbReference type="EMBL" id="JBAHYK010000107">
    <property type="protein sequence ID" value="KAL0578303.1"/>
    <property type="molecule type" value="Genomic_DNA"/>
</dbReference>
<evidence type="ECO:0000313" key="2">
    <source>
        <dbReference type="EMBL" id="KAL0578303.1"/>
    </source>
</evidence>
<evidence type="ECO:0000256" key="1">
    <source>
        <dbReference type="SAM" id="MobiDB-lite"/>
    </source>
</evidence>
<proteinExistence type="predicted"/>
<comment type="caution">
    <text evidence="2">The sequence shown here is derived from an EMBL/GenBank/DDBJ whole genome shotgun (WGS) entry which is preliminary data.</text>
</comment>
<keyword evidence="3" id="KW-1185">Reference proteome</keyword>
<organism evidence="2 3">
    <name type="scientific">Marasmius crinis-equi</name>
    <dbReference type="NCBI Taxonomy" id="585013"/>
    <lineage>
        <taxon>Eukaryota</taxon>
        <taxon>Fungi</taxon>
        <taxon>Dikarya</taxon>
        <taxon>Basidiomycota</taxon>
        <taxon>Agaricomycotina</taxon>
        <taxon>Agaricomycetes</taxon>
        <taxon>Agaricomycetidae</taxon>
        <taxon>Agaricales</taxon>
        <taxon>Marasmiineae</taxon>
        <taxon>Marasmiaceae</taxon>
        <taxon>Marasmius</taxon>
    </lineage>
</organism>
<accession>A0ABR3FS60</accession>